<dbReference type="GO" id="GO:0016020">
    <property type="term" value="C:membrane"/>
    <property type="evidence" value="ECO:0007669"/>
    <property type="project" value="UniProtKB-SubCell"/>
</dbReference>
<evidence type="ECO:0000313" key="6">
    <source>
        <dbReference type="EMBL" id="PTM96503.1"/>
    </source>
</evidence>
<keyword evidence="2 5" id="KW-0812">Transmembrane</keyword>
<dbReference type="OrthoDB" id="7064507at2"/>
<accession>A0A2T5BC67</accession>
<evidence type="ECO:0000256" key="5">
    <source>
        <dbReference type="SAM" id="Phobius"/>
    </source>
</evidence>
<dbReference type="RefSeq" id="WP_108002543.1">
    <property type="nucleotide sequence ID" value="NZ_JBHEEX010000002.1"/>
</dbReference>
<keyword evidence="4 5" id="KW-0472">Membrane</keyword>
<protein>
    <submittedName>
        <fullName evidence="6">Putative membrane protein YphA (DoxX/SURF4 family)</fullName>
    </submittedName>
</protein>
<reference evidence="6 7" key="1">
    <citation type="submission" date="2018-04" db="EMBL/GenBank/DDBJ databases">
        <title>Genomic Encyclopedia of Type Strains, Phase IV (KMG-IV): sequencing the most valuable type-strain genomes for metagenomic binning, comparative biology and taxonomic classification.</title>
        <authorList>
            <person name="Goeker M."/>
        </authorList>
    </citation>
    <scope>NUCLEOTIDE SEQUENCE [LARGE SCALE GENOMIC DNA]</scope>
    <source>
        <strain evidence="6 7">DSM 7138</strain>
    </source>
</reference>
<dbReference type="InterPro" id="IPR032808">
    <property type="entry name" value="DoxX"/>
</dbReference>
<dbReference type="EMBL" id="PZZZ01000003">
    <property type="protein sequence ID" value="PTM96503.1"/>
    <property type="molecule type" value="Genomic_DNA"/>
</dbReference>
<dbReference type="AlphaFoldDB" id="A0A2T5BC67"/>
<evidence type="ECO:0000256" key="1">
    <source>
        <dbReference type="ARBA" id="ARBA00004141"/>
    </source>
</evidence>
<dbReference type="Pfam" id="PF07681">
    <property type="entry name" value="DoxX"/>
    <property type="match status" value="1"/>
</dbReference>
<evidence type="ECO:0000256" key="4">
    <source>
        <dbReference type="ARBA" id="ARBA00023136"/>
    </source>
</evidence>
<sequence length="140" mass="14827">MSFNIDAGGALSIAILFLAHLGLCAAYIQGGLVKLTDFPGAVAEMAHFRLAPPALFAVLVIALELIASAMVMTGFLRWLGALALAGFTLMSTLIALRFWEQPAGEARHADANAFFEHLGLAGGFLLVAWLDLVRTATLDL</sequence>
<proteinExistence type="predicted"/>
<name>A0A2T5BC67_MYCDI</name>
<keyword evidence="7" id="KW-1185">Reference proteome</keyword>
<feature type="transmembrane region" description="Helical" evidence="5">
    <location>
        <begin position="50"/>
        <end position="71"/>
    </location>
</feature>
<comment type="caution">
    <text evidence="6">The sequence shown here is derived from an EMBL/GenBank/DDBJ whole genome shotgun (WGS) entry which is preliminary data.</text>
</comment>
<gene>
    <name evidence="6" type="ORF">C7449_103522</name>
</gene>
<organism evidence="6 7">
    <name type="scientific">Mycoplana dimorpha</name>
    <dbReference type="NCBI Taxonomy" id="28320"/>
    <lineage>
        <taxon>Bacteria</taxon>
        <taxon>Pseudomonadati</taxon>
        <taxon>Pseudomonadota</taxon>
        <taxon>Alphaproteobacteria</taxon>
        <taxon>Hyphomicrobiales</taxon>
        <taxon>Rhizobiaceae</taxon>
        <taxon>Mycoplana</taxon>
    </lineage>
</organism>
<evidence type="ECO:0000256" key="2">
    <source>
        <dbReference type="ARBA" id="ARBA00022692"/>
    </source>
</evidence>
<evidence type="ECO:0000256" key="3">
    <source>
        <dbReference type="ARBA" id="ARBA00022989"/>
    </source>
</evidence>
<comment type="subcellular location">
    <subcellularLocation>
        <location evidence="1">Membrane</location>
        <topology evidence="1">Multi-pass membrane protein</topology>
    </subcellularLocation>
</comment>
<dbReference type="Proteomes" id="UP000241247">
    <property type="component" value="Unassembled WGS sequence"/>
</dbReference>
<evidence type="ECO:0000313" key="7">
    <source>
        <dbReference type="Proteomes" id="UP000241247"/>
    </source>
</evidence>
<feature type="transmembrane region" description="Helical" evidence="5">
    <location>
        <begin position="111"/>
        <end position="130"/>
    </location>
</feature>
<keyword evidence="3 5" id="KW-1133">Transmembrane helix</keyword>
<feature type="transmembrane region" description="Helical" evidence="5">
    <location>
        <begin position="78"/>
        <end position="99"/>
    </location>
</feature>